<evidence type="ECO:0000313" key="2">
    <source>
        <dbReference type="Proteomes" id="UP001221142"/>
    </source>
</evidence>
<accession>A0AAD7FMJ8</accession>
<organism evidence="1 2">
    <name type="scientific">Roridomyces roridus</name>
    <dbReference type="NCBI Taxonomy" id="1738132"/>
    <lineage>
        <taxon>Eukaryota</taxon>
        <taxon>Fungi</taxon>
        <taxon>Dikarya</taxon>
        <taxon>Basidiomycota</taxon>
        <taxon>Agaricomycotina</taxon>
        <taxon>Agaricomycetes</taxon>
        <taxon>Agaricomycetidae</taxon>
        <taxon>Agaricales</taxon>
        <taxon>Marasmiineae</taxon>
        <taxon>Mycenaceae</taxon>
        <taxon>Roridomyces</taxon>
    </lineage>
</organism>
<dbReference type="Gene3D" id="3.30.559.10">
    <property type="entry name" value="Chloramphenicol acetyltransferase-like domain"/>
    <property type="match status" value="1"/>
</dbReference>
<comment type="caution">
    <text evidence="1">The sequence shown here is derived from an EMBL/GenBank/DDBJ whole genome shotgun (WGS) entry which is preliminary data.</text>
</comment>
<keyword evidence="2" id="KW-1185">Reference proteome</keyword>
<evidence type="ECO:0000313" key="1">
    <source>
        <dbReference type="EMBL" id="KAJ7628446.1"/>
    </source>
</evidence>
<protein>
    <submittedName>
        <fullName evidence="1">Uncharacterized protein</fullName>
    </submittedName>
</protein>
<sequence>MPIVHVHVSVFEDLTFIGVTSSQVLFDAAGLHTLLSAWTRLLSGDNLDAIQGMGRNFTPFDVFHRRPNKTCTHVHGYSAVFDGPFSVPQELSFAAHMQHWLRKEVNTLIRVPKAFLEEKRLEIVHDLKLDGSSEFPNTYDVLFAWWLKHNYSQRRRNDSKPVFVHIPVNLRPMPIFKDDSALTQPYINNASWTILVPEITSVHGFRTESLGENSLRIRRAIKAYHRDFLPKMQEELRWRHKHPTIRLYRGLPYTEGPLLPDLHGPKFSDLDFSSAASLGGVSKGSGRVVFVTSGTRLEPHMPVGSHGTGAFLMEDADAFWMTQVRTKKDWDSLCAAGTIQRLVLG</sequence>
<reference evidence="1" key="1">
    <citation type="submission" date="2023-03" db="EMBL/GenBank/DDBJ databases">
        <title>Massive genome expansion in bonnet fungi (Mycena s.s.) driven by repeated elements and novel gene families across ecological guilds.</title>
        <authorList>
            <consortium name="Lawrence Berkeley National Laboratory"/>
            <person name="Harder C.B."/>
            <person name="Miyauchi S."/>
            <person name="Viragh M."/>
            <person name="Kuo A."/>
            <person name="Thoen E."/>
            <person name="Andreopoulos B."/>
            <person name="Lu D."/>
            <person name="Skrede I."/>
            <person name="Drula E."/>
            <person name="Henrissat B."/>
            <person name="Morin E."/>
            <person name="Kohler A."/>
            <person name="Barry K."/>
            <person name="LaButti K."/>
            <person name="Morin E."/>
            <person name="Salamov A."/>
            <person name="Lipzen A."/>
            <person name="Mereny Z."/>
            <person name="Hegedus B."/>
            <person name="Baldrian P."/>
            <person name="Stursova M."/>
            <person name="Weitz H."/>
            <person name="Taylor A."/>
            <person name="Grigoriev I.V."/>
            <person name="Nagy L.G."/>
            <person name="Martin F."/>
            <person name="Kauserud H."/>
        </authorList>
    </citation>
    <scope>NUCLEOTIDE SEQUENCE</scope>
    <source>
        <strain evidence="1">9284</strain>
    </source>
</reference>
<gene>
    <name evidence="1" type="ORF">FB45DRAFT_1059211</name>
</gene>
<dbReference type="EMBL" id="JARKIF010000010">
    <property type="protein sequence ID" value="KAJ7628446.1"/>
    <property type="molecule type" value="Genomic_DNA"/>
</dbReference>
<dbReference type="Proteomes" id="UP001221142">
    <property type="component" value="Unassembled WGS sequence"/>
</dbReference>
<proteinExistence type="predicted"/>
<name>A0AAD7FMJ8_9AGAR</name>
<dbReference type="AlphaFoldDB" id="A0AAD7FMJ8"/>
<dbReference type="InterPro" id="IPR023213">
    <property type="entry name" value="CAT-like_dom_sf"/>
</dbReference>